<keyword evidence="4" id="KW-0547">Nucleotide-binding</keyword>
<evidence type="ECO:0000256" key="2">
    <source>
        <dbReference type="ARBA" id="ARBA00022614"/>
    </source>
</evidence>
<reference evidence="10" key="1">
    <citation type="submission" date="2020-06" db="EMBL/GenBank/DDBJ databases">
        <authorList>
            <person name="Li T."/>
            <person name="Hu X."/>
            <person name="Zhang T."/>
            <person name="Song X."/>
            <person name="Zhang H."/>
            <person name="Dai N."/>
            <person name="Sheng W."/>
            <person name="Hou X."/>
            <person name="Wei L."/>
        </authorList>
    </citation>
    <scope>NUCLEOTIDE SEQUENCE</scope>
    <source>
        <strain evidence="10">KEN8</strain>
        <tissue evidence="10">Leaf</tissue>
    </source>
</reference>
<feature type="domain" description="Disease resistance protein winged helix" evidence="8">
    <location>
        <begin position="424"/>
        <end position="488"/>
    </location>
</feature>
<dbReference type="InterPro" id="IPR055414">
    <property type="entry name" value="LRR_R13L4/SHOC2-like"/>
</dbReference>
<dbReference type="SUPFAM" id="SSF52540">
    <property type="entry name" value="P-loop containing nucleoside triphosphate hydrolases"/>
    <property type="match status" value="1"/>
</dbReference>
<dbReference type="PANTHER" id="PTHR23155:SF1185">
    <property type="entry name" value="DISEASE RESISTANCE RPP8-LIKE PROTEIN 3-RELATED"/>
    <property type="match status" value="1"/>
</dbReference>
<keyword evidence="5" id="KW-0611">Plant defense</keyword>
<dbReference type="InterPro" id="IPR036388">
    <property type="entry name" value="WH-like_DNA-bd_sf"/>
</dbReference>
<dbReference type="Gene3D" id="1.10.10.10">
    <property type="entry name" value="Winged helix-like DNA-binding domain superfamily/Winged helix DNA-binding domain"/>
    <property type="match status" value="1"/>
</dbReference>
<dbReference type="InterPro" id="IPR044974">
    <property type="entry name" value="Disease_R_plants"/>
</dbReference>
<keyword evidence="2" id="KW-0433">Leucine-rich repeat</keyword>
<evidence type="ECO:0000256" key="4">
    <source>
        <dbReference type="ARBA" id="ARBA00022741"/>
    </source>
</evidence>
<dbReference type="Gene3D" id="3.80.10.10">
    <property type="entry name" value="Ribonuclease Inhibitor"/>
    <property type="match status" value="1"/>
</dbReference>
<dbReference type="AlphaFoldDB" id="A0AAW2QKG4"/>
<dbReference type="GO" id="GO:0098542">
    <property type="term" value="P:defense response to other organism"/>
    <property type="evidence" value="ECO:0007669"/>
    <property type="project" value="TreeGrafter"/>
</dbReference>
<dbReference type="GO" id="GO:0005524">
    <property type="term" value="F:ATP binding"/>
    <property type="evidence" value="ECO:0007669"/>
    <property type="project" value="UniProtKB-KW"/>
</dbReference>
<dbReference type="InterPro" id="IPR032675">
    <property type="entry name" value="LRR_dom_sf"/>
</dbReference>
<dbReference type="Pfam" id="PF00931">
    <property type="entry name" value="NB-ARC"/>
    <property type="match status" value="1"/>
</dbReference>
<dbReference type="Gene3D" id="3.40.50.300">
    <property type="entry name" value="P-loop containing nucleotide triphosphate hydrolases"/>
    <property type="match status" value="1"/>
</dbReference>
<keyword evidence="6" id="KW-0067">ATP-binding</keyword>
<keyword evidence="3" id="KW-0677">Repeat</keyword>
<evidence type="ECO:0000259" key="8">
    <source>
        <dbReference type="Pfam" id="PF23559"/>
    </source>
</evidence>
<dbReference type="Gene3D" id="1.10.8.430">
    <property type="entry name" value="Helical domain of apoptotic protease-activating factors"/>
    <property type="match status" value="1"/>
</dbReference>
<dbReference type="PANTHER" id="PTHR23155">
    <property type="entry name" value="DISEASE RESISTANCE PROTEIN RP"/>
    <property type="match status" value="1"/>
</dbReference>
<evidence type="ECO:0000256" key="5">
    <source>
        <dbReference type="ARBA" id="ARBA00022821"/>
    </source>
</evidence>
<accession>A0AAW2QKG4</accession>
<evidence type="ECO:0000256" key="6">
    <source>
        <dbReference type="ARBA" id="ARBA00022840"/>
    </source>
</evidence>
<feature type="domain" description="NB-ARC" evidence="7">
    <location>
        <begin position="175"/>
        <end position="337"/>
    </location>
</feature>
<feature type="domain" description="Disease resistance R13L4/SHOC-2-like LRR" evidence="9">
    <location>
        <begin position="561"/>
        <end position="693"/>
    </location>
</feature>
<proteinExistence type="inferred from homology"/>
<reference evidence="10" key="2">
    <citation type="journal article" date="2024" name="Plant">
        <title>Genomic evolution and insights into agronomic trait innovations of Sesamum species.</title>
        <authorList>
            <person name="Miao H."/>
            <person name="Wang L."/>
            <person name="Qu L."/>
            <person name="Liu H."/>
            <person name="Sun Y."/>
            <person name="Le M."/>
            <person name="Wang Q."/>
            <person name="Wei S."/>
            <person name="Zheng Y."/>
            <person name="Lin W."/>
            <person name="Duan Y."/>
            <person name="Cao H."/>
            <person name="Xiong S."/>
            <person name="Wang X."/>
            <person name="Wei L."/>
            <person name="Li C."/>
            <person name="Ma Q."/>
            <person name="Ju M."/>
            <person name="Zhao R."/>
            <person name="Li G."/>
            <person name="Mu C."/>
            <person name="Tian Q."/>
            <person name="Mei H."/>
            <person name="Zhang T."/>
            <person name="Gao T."/>
            <person name="Zhang H."/>
        </authorList>
    </citation>
    <scope>NUCLEOTIDE SEQUENCE</scope>
    <source>
        <strain evidence="10">KEN8</strain>
    </source>
</reference>
<comment type="caution">
    <text evidence="10">The sequence shown here is derived from an EMBL/GenBank/DDBJ whole genome shotgun (WGS) entry which is preliminary data.</text>
</comment>
<dbReference type="Pfam" id="PF23598">
    <property type="entry name" value="LRR_14"/>
    <property type="match status" value="1"/>
</dbReference>
<sequence length="849" mass="96544">MSTLSALRTVVERLDYLLPRCVEKFPQLRSEISTLGSSLGAILERLLVADPRKIINIREEYKHQLTDIADSIEDIVELCVLQNRGVAGIAPNGKPGCAFWFLSKYRFSYRGRLIRAEFRSLKMRLEELNPVLAAAAAAGGTDERSRSIAVSSSIIPSRQNPRHALVGMDSDRGRLRSLLLDKQDLWLSFIAICGMAGAGKTTLAQSLYDDSLVVENFDMCAWATVTQKFQAGDIMGDLLTCLHPSQNEEQIARTETTPFLMEQLYKVLFGRRYLIVLDDIWSTEAWDILRPAFPRNGNGSRVLITTRKGDVARYITPSILEMLPLTYEESWGLLQSSLGEEVLISRRLVKIAKKIVEYCHGVPLAIHAIAERLSGTISYKQWKRMLYLLQRNETPEKLVDNSFGLSYEDLPYQLQPCFLYLGCFPRDQVIPVETLYLLWVAERMTESIQVAERCLIGLVDRRLVMVVEKEEVSGRIKTCLLHDLMHGLCLRKGKEEGFMKVPDSGPGNIGSPLTSKLAIHLNEFEENDVVLNKPQTTGIRSILFFDTENSRSKITWPTEFSELKSFQRTRVLGFDGVDFRDRKLPTGIGKLAYLRYLSFRGCYLLELPSLISNLRFLETLDLRVRVSCVITIPNFLWKLSRLRHLYFPLAFRSDTEDKLKLAGLEELAILKNFNPSICDPNDLLQLPKLQILTGIVDGGKLDLDNIIKCMNRIGLLGRSSLVVKYFDSYSKDRRAIAVSVLECNALHALEFVGYLGKLPLGNVRFGSNFTELFLEKLEVEATAMPKLNILTIEQCDKLEMLPYELEDLTNLRKLMIGSMPQEFRSKVDKLIEYFRDMVTEEPTVTFYDC</sequence>
<organism evidence="10">
    <name type="scientific">Sesamum calycinum</name>
    <dbReference type="NCBI Taxonomy" id="2727403"/>
    <lineage>
        <taxon>Eukaryota</taxon>
        <taxon>Viridiplantae</taxon>
        <taxon>Streptophyta</taxon>
        <taxon>Embryophyta</taxon>
        <taxon>Tracheophyta</taxon>
        <taxon>Spermatophyta</taxon>
        <taxon>Magnoliopsida</taxon>
        <taxon>eudicotyledons</taxon>
        <taxon>Gunneridae</taxon>
        <taxon>Pentapetalae</taxon>
        <taxon>asterids</taxon>
        <taxon>lamiids</taxon>
        <taxon>Lamiales</taxon>
        <taxon>Pedaliaceae</taxon>
        <taxon>Sesamum</taxon>
    </lineage>
</organism>
<evidence type="ECO:0000259" key="7">
    <source>
        <dbReference type="Pfam" id="PF00931"/>
    </source>
</evidence>
<protein>
    <submittedName>
        <fullName evidence="10">Disease resistance protein</fullName>
    </submittedName>
</protein>
<dbReference type="InterPro" id="IPR002182">
    <property type="entry name" value="NB-ARC"/>
</dbReference>
<dbReference type="InterPro" id="IPR058922">
    <property type="entry name" value="WHD_DRP"/>
</dbReference>
<dbReference type="InterPro" id="IPR042197">
    <property type="entry name" value="Apaf_helical"/>
</dbReference>
<name>A0AAW2QKG4_9LAMI</name>
<dbReference type="GO" id="GO:0043531">
    <property type="term" value="F:ADP binding"/>
    <property type="evidence" value="ECO:0007669"/>
    <property type="project" value="InterPro"/>
</dbReference>
<evidence type="ECO:0000259" key="9">
    <source>
        <dbReference type="Pfam" id="PF23598"/>
    </source>
</evidence>
<gene>
    <name evidence="10" type="ORF">Scaly_1050200</name>
</gene>
<comment type="similarity">
    <text evidence="1">Belongs to the disease resistance NB-LRR family.</text>
</comment>
<dbReference type="SUPFAM" id="SSF52058">
    <property type="entry name" value="L domain-like"/>
    <property type="match status" value="1"/>
</dbReference>
<evidence type="ECO:0000256" key="3">
    <source>
        <dbReference type="ARBA" id="ARBA00022737"/>
    </source>
</evidence>
<evidence type="ECO:0000313" key="10">
    <source>
        <dbReference type="EMBL" id="KAL0368313.1"/>
    </source>
</evidence>
<dbReference type="PRINTS" id="PR00364">
    <property type="entry name" value="DISEASERSIST"/>
</dbReference>
<dbReference type="EMBL" id="JACGWM010000006">
    <property type="protein sequence ID" value="KAL0368313.1"/>
    <property type="molecule type" value="Genomic_DNA"/>
</dbReference>
<dbReference type="InterPro" id="IPR027417">
    <property type="entry name" value="P-loop_NTPase"/>
</dbReference>
<dbReference type="FunFam" id="3.40.50.300:FF:001091">
    <property type="entry name" value="Probable disease resistance protein At1g61300"/>
    <property type="match status" value="1"/>
</dbReference>
<evidence type="ECO:0000256" key="1">
    <source>
        <dbReference type="ARBA" id="ARBA00008894"/>
    </source>
</evidence>
<dbReference type="Pfam" id="PF23559">
    <property type="entry name" value="WHD_DRP"/>
    <property type="match status" value="1"/>
</dbReference>